<evidence type="ECO:0000256" key="3">
    <source>
        <dbReference type="ARBA" id="ARBA00022692"/>
    </source>
</evidence>
<comment type="similarity">
    <text evidence="2">Belongs to the EamA transporter family.</text>
</comment>
<evidence type="ECO:0000259" key="7">
    <source>
        <dbReference type="Pfam" id="PF00892"/>
    </source>
</evidence>
<dbReference type="InterPro" id="IPR037185">
    <property type="entry name" value="EmrE-like"/>
</dbReference>
<evidence type="ECO:0000256" key="2">
    <source>
        <dbReference type="ARBA" id="ARBA00007362"/>
    </source>
</evidence>
<dbReference type="PANTHER" id="PTHR32322:SF2">
    <property type="entry name" value="EAMA DOMAIN-CONTAINING PROTEIN"/>
    <property type="match status" value="1"/>
</dbReference>
<keyword evidence="9" id="KW-1185">Reference proteome</keyword>
<protein>
    <recommendedName>
        <fullName evidence="7">EamA domain-containing protein</fullName>
    </recommendedName>
</protein>
<feature type="transmembrane region" description="Helical" evidence="6">
    <location>
        <begin position="108"/>
        <end position="130"/>
    </location>
</feature>
<feature type="transmembrane region" description="Helical" evidence="6">
    <location>
        <begin position="197"/>
        <end position="221"/>
    </location>
</feature>
<dbReference type="GO" id="GO:0016020">
    <property type="term" value="C:membrane"/>
    <property type="evidence" value="ECO:0007669"/>
    <property type="project" value="UniProtKB-SubCell"/>
</dbReference>
<dbReference type="InterPro" id="IPR000620">
    <property type="entry name" value="EamA_dom"/>
</dbReference>
<accession>A0A6S7A818</accession>
<evidence type="ECO:0000256" key="4">
    <source>
        <dbReference type="ARBA" id="ARBA00022989"/>
    </source>
</evidence>
<evidence type="ECO:0000313" key="8">
    <source>
        <dbReference type="EMBL" id="CAB3707145.1"/>
    </source>
</evidence>
<name>A0A6S7A818_9BURK</name>
<evidence type="ECO:0000256" key="6">
    <source>
        <dbReference type="SAM" id="Phobius"/>
    </source>
</evidence>
<dbReference type="Proteomes" id="UP000494108">
    <property type="component" value="Unassembled WGS sequence"/>
</dbReference>
<organism evidence="8 9">
    <name type="scientific">Achromobacter pestifer</name>
    <dbReference type="NCBI Taxonomy" id="1353889"/>
    <lineage>
        <taxon>Bacteria</taxon>
        <taxon>Pseudomonadati</taxon>
        <taxon>Pseudomonadota</taxon>
        <taxon>Betaproteobacteria</taxon>
        <taxon>Burkholderiales</taxon>
        <taxon>Alcaligenaceae</taxon>
        <taxon>Achromobacter</taxon>
    </lineage>
</organism>
<feature type="domain" description="EamA" evidence="7">
    <location>
        <begin position="166"/>
        <end position="299"/>
    </location>
</feature>
<keyword evidence="5 6" id="KW-0472">Membrane</keyword>
<feature type="transmembrane region" description="Helical" evidence="6">
    <location>
        <begin position="21"/>
        <end position="42"/>
    </location>
</feature>
<feature type="transmembrane region" description="Helical" evidence="6">
    <location>
        <begin position="168"/>
        <end position="185"/>
    </location>
</feature>
<keyword evidence="4 6" id="KW-1133">Transmembrane helix</keyword>
<feature type="domain" description="EamA" evidence="7">
    <location>
        <begin position="20"/>
        <end position="153"/>
    </location>
</feature>
<dbReference type="RefSeq" id="WP_175177989.1">
    <property type="nucleotide sequence ID" value="NZ_CADIJX010000013.1"/>
</dbReference>
<feature type="transmembrane region" description="Helical" evidence="6">
    <location>
        <begin position="280"/>
        <end position="300"/>
    </location>
</feature>
<feature type="transmembrane region" description="Helical" evidence="6">
    <location>
        <begin position="54"/>
        <end position="71"/>
    </location>
</feature>
<dbReference type="PANTHER" id="PTHR32322">
    <property type="entry name" value="INNER MEMBRANE TRANSPORTER"/>
    <property type="match status" value="1"/>
</dbReference>
<sequence length="315" mass="33220">MPSSITSTGGDTPRSSPVVAGMLWACLTIAIFSGWFVVTRFSVTRELSLWDVTALRYGIGAIILAPALFRTNKPLPAAQWREGFLYAVLWGAPFVLLVALGLKLTSAAQAASAVPTLMPVCAGMMAWLFLKERPSRIRGLGYLAIVAGLTCMLLFGTTASSAPSAKGVIALLSASAMWSGYTLLFRRSRLTAIQSAALICFWSAVIFVPLYVLFGLSRLALASWQEIALQAFYQGILMSGVAIFSFNRSVTILGPSAATSLVALVPVAALLLGIPVLGEIPSVAECAAMGAVVIGVFLAARPAKPFRAPRPHGTP</sequence>
<proteinExistence type="inferred from homology"/>
<comment type="subcellular location">
    <subcellularLocation>
        <location evidence="1">Membrane</location>
        <topology evidence="1">Multi-pass membrane protein</topology>
    </subcellularLocation>
</comment>
<keyword evidence="3 6" id="KW-0812">Transmembrane</keyword>
<feature type="transmembrane region" description="Helical" evidence="6">
    <location>
        <begin position="227"/>
        <end position="246"/>
    </location>
</feature>
<gene>
    <name evidence="8" type="ORF">LMG3431_05773</name>
</gene>
<evidence type="ECO:0000313" key="9">
    <source>
        <dbReference type="Proteomes" id="UP000494108"/>
    </source>
</evidence>
<reference evidence="8 9" key="1">
    <citation type="submission" date="2020-04" db="EMBL/GenBank/DDBJ databases">
        <authorList>
            <person name="De Canck E."/>
        </authorList>
    </citation>
    <scope>NUCLEOTIDE SEQUENCE [LARGE SCALE GENOMIC DNA]</scope>
    <source>
        <strain evidence="8 9">LMG 3431</strain>
    </source>
</reference>
<evidence type="ECO:0000256" key="5">
    <source>
        <dbReference type="ARBA" id="ARBA00023136"/>
    </source>
</evidence>
<feature type="transmembrane region" description="Helical" evidence="6">
    <location>
        <begin position="83"/>
        <end position="102"/>
    </location>
</feature>
<dbReference type="AlphaFoldDB" id="A0A6S7A818"/>
<dbReference type="EMBL" id="CADIJX010000013">
    <property type="protein sequence ID" value="CAB3707145.1"/>
    <property type="molecule type" value="Genomic_DNA"/>
</dbReference>
<dbReference type="InterPro" id="IPR050638">
    <property type="entry name" value="AA-Vitamin_Transporters"/>
</dbReference>
<feature type="transmembrane region" description="Helical" evidence="6">
    <location>
        <begin position="142"/>
        <end position="162"/>
    </location>
</feature>
<dbReference type="SUPFAM" id="SSF103481">
    <property type="entry name" value="Multidrug resistance efflux transporter EmrE"/>
    <property type="match status" value="2"/>
</dbReference>
<dbReference type="Pfam" id="PF00892">
    <property type="entry name" value="EamA"/>
    <property type="match status" value="2"/>
</dbReference>
<evidence type="ECO:0000256" key="1">
    <source>
        <dbReference type="ARBA" id="ARBA00004141"/>
    </source>
</evidence>
<feature type="transmembrane region" description="Helical" evidence="6">
    <location>
        <begin position="253"/>
        <end position="274"/>
    </location>
</feature>